<dbReference type="EMBL" id="KN403499">
    <property type="protein sequence ID" value="KHG15334.1"/>
    <property type="molecule type" value="Genomic_DNA"/>
</dbReference>
<protein>
    <submittedName>
        <fullName evidence="1">Uncharacterized protein</fullName>
    </submittedName>
</protein>
<proteinExistence type="predicted"/>
<sequence>MLYFGLCIIRAMRKWLNYYA</sequence>
<reference evidence="2" key="1">
    <citation type="submission" date="2014-09" db="EMBL/GenBank/DDBJ databases">
        <authorList>
            <person name="Mudge J."/>
            <person name="Ramaraj T."/>
            <person name="Lindquist I.E."/>
            <person name="Bharti A.K."/>
            <person name="Sundararajan A."/>
            <person name="Cameron C.T."/>
            <person name="Woodward J.E."/>
            <person name="May G.D."/>
            <person name="Brubaker C."/>
            <person name="Broadhvest J."/>
            <person name="Wilkins T.A."/>
        </authorList>
    </citation>
    <scope>NUCLEOTIDE SEQUENCE</scope>
    <source>
        <strain evidence="2">cv. AKA8401</strain>
    </source>
</reference>
<accession>A0A0B0NU63</accession>
<evidence type="ECO:0000313" key="1">
    <source>
        <dbReference type="EMBL" id="KHG15334.1"/>
    </source>
</evidence>
<name>A0A0B0NU63_GOSAR</name>
<dbReference type="AlphaFoldDB" id="A0A0B0NU63"/>
<gene>
    <name evidence="1" type="ORF">F383_19775</name>
</gene>
<dbReference type="Proteomes" id="UP000032142">
    <property type="component" value="Unassembled WGS sequence"/>
</dbReference>
<organism evidence="1 2">
    <name type="scientific">Gossypium arboreum</name>
    <name type="common">Tree cotton</name>
    <name type="synonym">Gossypium nanking</name>
    <dbReference type="NCBI Taxonomy" id="29729"/>
    <lineage>
        <taxon>Eukaryota</taxon>
        <taxon>Viridiplantae</taxon>
        <taxon>Streptophyta</taxon>
        <taxon>Embryophyta</taxon>
        <taxon>Tracheophyta</taxon>
        <taxon>Spermatophyta</taxon>
        <taxon>Magnoliopsida</taxon>
        <taxon>eudicotyledons</taxon>
        <taxon>Gunneridae</taxon>
        <taxon>Pentapetalae</taxon>
        <taxon>rosids</taxon>
        <taxon>malvids</taxon>
        <taxon>Malvales</taxon>
        <taxon>Malvaceae</taxon>
        <taxon>Malvoideae</taxon>
        <taxon>Gossypium</taxon>
    </lineage>
</organism>
<keyword evidence="2" id="KW-1185">Reference proteome</keyword>
<evidence type="ECO:0000313" key="2">
    <source>
        <dbReference type="Proteomes" id="UP000032142"/>
    </source>
</evidence>